<dbReference type="InterPro" id="IPR005545">
    <property type="entry name" value="YCII"/>
</dbReference>
<reference evidence="3" key="2">
    <citation type="submission" date="2023-01" db="EMBL/GenBank/DDBJ databases">
        <authorList>
            <person name="Sun Q."/>
            <person name="Evtushenko L."/>
        </authorList>
    </citation>
    <scope>NUCLEOTIDE SEQUENCE</scope>
    <source>
        <strain evidence="3">VKM Ac-1020</strain>
    </source>
</reference>
<dbReference type="InterPro" id="IPR011008">
    <property type="entry name" value="Dimeric_a/b-barrel"/>
</dbReference>
<evidence type="ECO:0000259" key="2">
    <source>
        <dbReference type="Pfam" id="PF03795"/>
    </source>
</evidence>
<gene>
    <name evidence="3" type="ORF">GCM10017576_14620</name>
</gene>
<feature type="domain" description="YCII-related" evidence="2">
    <location>
        <begin position="26"/>
        <end position="101"/>
    </location>
</feature>
<dbReference type="RefSeq" id="WP_271173044.1">
    <property type="nucleotide sequence ID" value="NZ_BSEJ01000005.1"/>
</dbReference>
<comment type="caution">
    <text evidence="3">The sequence shown here is derived from an EMBL/GenBank/DDBJ whole genome shotgun (WGS) entry which is preliminary data.</text>
</comment>
<dbReference type="SUPFAM" id="SSF54909">
    <property type="entry name" value="Dimeric alpha+beta barrel"/>
    <property type="match status" value="1"/>
</dbReference>
<keyword evidence="4" id="KW-1185">Reference proteome</keyword>
<dbReference type="Pfam" id="PF03795">
    <property type="entry name" value="YCII"/>
    <property type="match status" value="1"/>
</dbReference>
<proteinExistence type="inferred from homology"/>
<sequence length="126" mass="13591">MPDPNIPDAFDVFTVVLLRRPADAPEMTEDELDALQARHLSYRAQLARDGATVANGPFLAQSDETLRGMSVFARSPEEAARLSAADPSVIAGRLSFEVVEWWVAAGSIAFPSATEPVGDRRPLPAD</sequence>
<reference evidence="3" key="1">
    <citation type="journal article" date="2014" name="Int. J. Syst. Evol. Microbiol.">
        <title>Complete genome sequence of Corynebacterium casei LMG S-19264T (=DSM 44701T), isolated from a smear-ripened cheese.</title>
        <authorList>
            <consortium name="US DOE Joint Genome Institute (JGI-PGF)"/>
            <person name="Walter F."/>
            <person name="Albersmeier A."/>
            <person name="Kalinowski J."/>
            <person name="Ruckert C."/>
        </authorList>
    </citation>
    <scope>NUCLEOTIDE SEQUENCE</scope>
    <source>
        <strain evidence="3">VKM Ac-1020</strain>
    </source>
</reference>
<dbReference type="Proteomes" id="UP001142462">
    <property type="component" value="Unassembled WGS sequence"/>
</dbReference>
<evidence type="ECO:0000313" key="3">
    <source>
        <dbReference type="EMBL" id="GLJ61333.1"/>
    </source>
</evidence>
<evidence type="ECO:0000313" key="4">
    <source>
        <dbReference type="Proteomes" id="UP001142462"/>
    </source>
</evidence>
<organism evidence="3 4">
    <name type="scientific">Microbacterium barkeri</name>
    <dbReference type="NCBI Taxonomy" id="33917"/>
    <lineage>
        <taxon>Bacteria</taxon>
        <taxon>Bacillati</taxon>
        <taxon>Actinomycetota</taxon>
        <taxon>Actinomycetes</taxon>
        <taxon>Micrococcales</taxon>
        <taxon>Microbacteriaceae</taxon>
        <taxon>Microbacterium</taxon>
    </lineage>
</organism>
<dbReference type="AlphaFoldDB" id="A0A9W6LWN0"/>
<name>A0A9W6LWN0_9MICO</name>
<dbReference type="Gene3D" id="3.30.70.1060">
    <property type="entry name" value="Dimeric alpha+beta barrel"/>
    <property type="match status" value="1"/>
</dbReference>
<accession>A0A9W6LWN0</accession>
<protein>
    <recommendedName>
        <fullName evidence="2">YCII-related domain-containing protein</fullName>
    </recommendedName>
</protein>
<dbReference type="EMBL" id="BSEJ01000005">
    <property type="protein sequence ID" value="GLJ61333.1"/>
    <property type="molecule type" value="Genomic_DNA"/>
</dbReference>
<evidence type="ECO:0000256" key="1">
    <source>
        <dbReference type="ARBA" id="ARBA00007689"/>
    </source>
</evidence>
<comment type="similarity">
    <text evidence="1">Belongs to the YciI family.</text>
</comment>